<keyword evidence="1" id="KW-0805">Transcription regulation</keyword>
<keyword evidence="6" id="KW-1185">Reference proteome</keyword>
<organism evidence="5 6">
    <name type="scientific">Microbacterium pumilum</name>
    <dbReference type="NCBI Taxonomy" id="344165"/>
    <lineage>
        <taxon>Bacteria</taxon>
        <taxon>Bacillati</taxon>
        <taxon>Actinomycetota</taxon>
        <taxon>Actinomycetes</taxon>
        <taxon>Micrococcales</taxon>
        <taxon>Microbacteriaceae</taxon>
        <taxon>Microbacterium</taxon>
    </lineage>
</organism>
<evidence type="ECO:0000256" key="1">
    <source>
        <dbReference type="ARBA" id="ARBA00023015"/>
    </source>
</evidence>
<evidence type="ECO:0000256" key="3">
    <source>
        <dbReference type="ARBA" id="ARBA00023163"/>
    </source>
</evidence>
<dbReference type="InterPro" id="IPR036388">
    <property type="entry name" value="WH-like_DNA-bd_sf"/>
</dbReference>
<dbReference type="SUPFAM" id="SSF46785">
    <property type="entry name" value="Winged helix' DNA-binding domain"/>
    <property type="match status" value="1"/>
</dbReference>
<protein>
    <submittedName>
        <fullName evidence="5">Winged helix-turn-helix transcriptional regulator</fullName>
    </submittedName>
</protein>
<dbReference type="Pfam" id="PF01638">
    <property type="entry name" value="HxlR"/>
    <property type="match status" value="1"/>
</dbReference>
<evidence type="ECO:0000256" key="2">
    <source>
        <dbReference type="ARBA" id="ARBA00023125"/>
    </source>
</evidence>
<feature type="domain" description="HTH hxlR-type" evidence="4">
    <location>
        <begin position="14"/>
        <end position="112"/>
    </location>
</feature>
<dbReference type="Gene3D" id="1.10.10.10">
    <property type="entry name" value="Winged helix-like DNA-binding domain superfamily/Winged helix DNA-binding domain"/>
    <property type="match status" value="1"/>
</dbReference>
<dbReference type="PANTHER" id="PTHR33204">
    <property type="entry name" value="TRANSCRIPTIONAL REGULATOR, MARR FAMILY"/>
    <property type="match status" value="1"/>
</dbReference>
<evidence type="ECO:0000313" key="5">
    <source>
        <dbReference type="EMBL" id="GAA1975992.1"/>
    </source>
</evidence>
<dbReference type="EMBL" id="BAAAOH010000001">
    <property type="protein sequence ID" value="GAA1975992.1"/>
    <property type="molecule type" value="Genomic_DNA"/>
</dbReference>
<gene>
    <name evidence="5" type="ORF">GCM10009777_06170</name>
</gene>
<proteinExistence type="predicted"/>
<sequence length="224" mass="24069">MPTRRRYAQQGDACATAHAIELLGDRWTYPVIRELMLAPKRFRELESGLRGVTPAVLTTRLRELEAAGLIRRVTLPPPANVPVYELTDWARELEPTFAALGRWAHASPTRTLEGAGLTPDAAVQSMTTMAPSESIEPPIQLELHLHDARVDGAAGYDYALSWDAAGLRIARGSNPLASAAVRADSSEWALILHAGEPLGASGVEIHGDRAAVARVVGLFAGLGR</sequence>
<evidence type="ECO:0000259" key="4">
    <source>
        <dbReference type="PROSITE" id="PS51118"/>
    </source>
</evidence>
<dbReference type="InterPro" id="IPR002577">
    <property type="entry name" value="HTH_HxlR"/>
</dbReference>
<evidence type="ECO:0000313" key="6">
    <source>
        <dbReference type="Proteomes" id="UP001500326"/>
    </source>
</evidence>
<accession>A0ABN2RWA4</accession>
<reference evidence="5 6" key="1">
    <citation type="journal article" date="2019" name="Int. J. Syst. Evol. Microbiol.">
        <title>The Global Catalogue of Microorganisms (GCM) 10K type strain sequencing project: providing services to taxonomists for standard genome sequencing and annotation.</title>
        <authorList>
            <consortium name="The Broad Institute Genomics Platform"/>
            <consortium name="The Broad Institute Genome Sequencing Center for Infectious Disease"/>
            <person name="Wu L."/>
            <person name="Ma J."/>
        </authorList>
    </citation>
    <scope>NUCLEOTIDE SEQUENCE [LARGE SCALE GENOMIC DNA]</scope>
    <source>
        <strain evidence="5 6">JCM 14902</strain>
    </source>
</reference>
<dbReference type="PROSITE" id="PS51118">
    <property type="entry name" value="HTH_HXLR"/>
    <property type="match status" value="1"/>
</dbReference>
<keyword evidence="2" id="KW-0238">DNA-binding</keyword>
<dbReference type="PANTHER" id="PTHR33204:SF18">
    <property type="entry name" value="TRANSCRIPTIONAL REGULATORY PROTEIN"/>
    <property type="match status" value="1"/>
</dbReference>
<dbReference type="RefSeq" id="WP_344058411.1">
    <property type="nucleotide sequence ID" value="NZ_BAAAOH010000001.1"/>
</dbReference>
<dbReference type="Proteomes" id="UP001500326">
    <property type="component" value="Unassembled WGS sequence"/>
</dbReference>
<name>A0ABN2RWA4_9MICO</name>
<keyword evidence="3" id="KW-0804">Transcription</keyword>
<dbReference type="InterPro" id="IPR036390">
    <property type="entry name" value="WH_DNA-bd_sf"/>
</dbReference>
<comment type="caution">
    <text evidence="5">The sequence shown here is derived from an EMBL/GenBank/DDBJ whole genome shotgun (WGS) entry which is preliminary data.</text>
</comment>